<name>A0A6A4S0L0_SCOMX</name>
<dbReference type="Proteomes" id="UP000438429">
    <property type="component" value="Unassembled WGS sequence"/>
</dbReference>
<protein>
    <submittedName>
        <fullName evidence="2">Uncharacterized protein</fullName>
    </submittedName>
</protein>
<reference evidence="2 3" key="1">
    <citation type="submission" date="2019-06" db="EMBL/GenBank/DDBJ databases">
        <title>Draft genomes of female and male turbot (Scophthalmus maximus).</title>
        <authorList>
            <person name="Xu H."/>
            <person name="Xu X.-W."/>
            <person name="Shao C."/>
            <person name="Chen S."/>
        </authorList>
    </citation>
    <scope>NUCLEOTIDE SEQUENCE [LARGE SCALE GENOMIC DNA]</scope>
    <source>
        <strain evidence="2">Ysfricsl-2016a</strain>
        <tissue evidence="2">Blood</tissue>
    </source>
</reference>
<evidence type="ECO:0000256" key="1">
    <source>
        <dbReference type="SAM" id="MobiDB-lite"/>
    </source>
</evidence>
<proteinExistence type="predicted"/>
<feature type="compositionally biased region" description="Polar residues" evidence="1">
    <location>
        <begin position="103"/>
        <end position="113"/>
    </location>
</feature>
<dbReference type="EMBL" id="VEVO01000021">
    <property type="protein sequence ID" value="KAF0024721.1"/>
    <property type="molecule type" value="Genomic_DNA"/>
</dbReference>
<accession>A0A6A4S0L0</accession>
<evidence type="ECO:0000313" key="2">
    <source>
        <dbReference type="EMBL" id="KAF0024721.1"/>
    </source>
</evidence>
<dbReference type="AlphaFoldDB" id="A0A6A4S0L0"/>
<gene>
    <name evidence="2" type="ORF">F2P81_023523</name>
</gene>
<evidence type="ECO:0000313" key="3">
    <source>
        <dbReference type="Proteomes" id="UP000438429"/>
    </source>
</evidence>
<sequence>MSDEPLGRRPCPGEDVPRVKRIPARCPPCGGHTGFKYVMFRVIRKDNYIIFSVPDCNKETNLSVFDLERTLTGSFQRLVRAKCCCFPPILCLLRPSEAKRTSTDLSKGSTDFQPGNPGLP</sequence>
<comment type="caution">
    <text evidence="2">The sequence shown here is derived from an EMBL/GenBank/DDBJ whole genome shotgun (WGS) entry which is preliminary data.</text>
</comment>
<feature type="region of interest" description="Disordered" evidence="1">
    <location>
        <begin position="98"/>
        <end position="120"/>
    </location>
</feature>
<organism evidence="2 3">
    <name type="scientific">Scophthalmus maximus</name>
    <name type="common">Turbot</name>
    <name type="synonym">Psetta maxima</name>
    <dbReference type="NCBI Taxonomy" id="52904"/>
    <lineage>
        <taxon>Eukaryota</taxon>
        <taxon>Metazoa</taxon>
        <taxon>Chordata</taxon>
        <taxon>Craniata</taxon>
        <taxon>Vertebrata</taxon>
        <taxon>Euteleostomi</taxon>
        <taxon>Actinopterygii</taxon>
        <taxon>Neopterygii</taxon>
        <taxon>Teleostei</taxon>
        <taxon>Neoteleostei</taxon>
        <taxon>Acanthomorphata</taxon>
        <taxon>Carangaria</taxon>
        <taxon>Pleuronectiformes</taxon>
        <taxon>Pleuronectoidei</taxon>
        <taxon>Scophthalmidae</taxon>
        <taxon>Scophthalmus</taxon>
    </lineage>
</organism>